<dbReference type="Proteomes" id="UP000814176">
    <property type="component" value="Unassembled WGS sequence"/>
</dbReference>
<evidence type="ECO:0000313" key="2">
    <source>
        <dbReference type="EMBL" id="KAH9835606.1"/>
    </source>
</evidence>
<organism evidence="2 3">
    <name type="scientific">Rhodofomes roseus</name>
    <dbReference type="NCBI Taxonomy" id="34475"/>
    <lineage>
        <taxon>Eukaryota</taxon>
        <taxon>Fungi</taxon>
        <taxon>Dikarya</taxon>
        <taxon>Basidiomycota</taxon>
        <taxon>Agaricomycotina</taxon>
        <taxon>Agaricomycetes</taxon>
        <taxon>Polyporales</taxon>
        <taxon>Rhodofomes</taxon>
    </lineage>
</organism>
<sequence length="309" mass="34986">MPGLGPILAHLADQPGLIESLSLPGLVKFIIHASALKNDIILTQPSRHDPEQVPEYLSATITEYLASVADITVEQVAQCWAVLRGIAWDPDEVKSWRVVIAHVLLASRPLYPPTHFCTTAGCLRNINHVPLKKSESRQVALFTLANGAVPAWSVHLYCEGCRTNYHNNYSVRDGERTYHAGIPQYVQAGDHQFIELGVINMWINLMLTAWTSATNCANFYNSTLARRHEQPDDWPFKMELETKQVWDAFTIVSLLEDCHKRNEVLRVPHTGLQKDRFTEAVRARNGRIRTFGFPNVLHTRQRLYPMTLG</sequence>
<protein>
    <recommendedName>
        <fullName evidence="1">CxC5 like cysteine cluster associated with KDZ domain-containing protein</fullName>
    </recommendedName>
</protein>
<gene>
    <name evidence="2" type="ORF">C8Q71DRAFT_709438</name>
</gene>
<dbReference type="RefSeq" id="XP_047777983.1">
    <property type="nucleotide sequence ID" value="XM_047920683.1"/>
</dbReference>
<proteinExistence type="predicted"/>
<evidence type="ECO:0000313" key="3">
    <source>
        <dbReference type="Proteomes" id="UP000814176"/>
    </source>
</evidence>
<evidence type="ECO:0000259" key="1">
    <source>
        <dbReference type="Pfam" id="PF18718"/>
    </source>
</evidence>
<accession>A0ABQ8KDJ3</accession>
<reference evidence="2 3" key="1">
    <citation type="journal article" date="2021" name="Environ. Microbiol.">
        <title>Gene family expansions and transcriptome signatures uncover fungal adaptations to wood decay.</title>
        <authorList>
            <person name="Hage H."/>
            <person name="Miyauchi S."/>
            <person name="Viragh M."/>
            <person name="Drula E."/>
            <person name="Min B."/>
            <person name="Chaduli D."/>
            <person name="Navarro D."/>
            <person name="Favel A."/>
            <person name="Norest M."/>
            <person name="Lesage-Meessen L."/>
            <person name="Balint B."/>
            <person name="Merenyi Z."/>
            <person name="de Eugenio L."/>
            <person name="Morin E."/>
            <person name="Martinez A.T."/>
            <person name="Baldrian P."/>
            <person name="Stursova M."/>
            <person name="Martinez M.J."/>
            <person name="Novotny C."/>
            <person name="Magnuson J.K."/>
            <person name="Spatafora J.W."/>
            <person name="Maurice S."/>
            <person name="Pangilinan J."/>
            <person name="Andreopoulos W."/>
            <person name="LaButti K."/>
            <person name="Hundley H."/>
            <person name="Na H."/>
            <person name="Kuo A."/>
            <person name="Barry K."/>
            <person name="Lipzen A."/>
            <person name="Henrissat B."/>
            <person name="Riley R."/>
            <person name="Ahrendt S."/>
            <person name="Nagy L.G."/>
            <person name="Grigoriev I.V."/>
            <person name="Martin F."/>
            <person name="Rosso M.N."/>
        </authorList>
    </citation>
    <scope>NUCLEOTIDE SEQUENCE [LARGE SCALE GENOMIC DNA]</scope>
    <source>
        <strain evidence="2 3">CIRM-BRFM 1785</strain>
    </source>
</reference>
<dbReference type="InterPro" id="IPR041539">
    <property type="entry name" value="CxC5"/>
</dbReference>
<feature type="domain" description="CxC5 like cysteine cluster associated with KDZ" evidence="1">
    <location>
        <begin position="106"/>
        <end position="224"/>
    </location>
</feature>
<dbReference type="GeneID" id="72001415"/>
<dbReference type="Pfam" id="PF18718">
    <property type="entry name" value="CxC5"/>
    <property type="match status" value="1"/>
</dbReference>
<dbReference type="EMBL" id="JADCUA010000012">
    <property type="protein sequence ID" value="KAH9835606.1"/>
    <property type="molecule type" value="Genomic_DNA"/>
</dbReference>
<keyword evidence="3" id="KW-1185">Reference proteome</keyword>
<name>A0ABQ8KDJ3_9APHY</name>
<comment type="caution">
    <text evidence="2">The sequence shown here is derived from an EMBL/GenBank/DDBJ whole genome shotgun (WGS) entry which is preliminary data.</text>
</comment>